<name>A0AAN7H1N6_9PEZI</name>
<dbReference type="GO" id="GO:0016836">
    <property type="term" value="F:hydro-lyase activity"/>
    <property type="evidence" value="ECO:0007669"/>
    <property type="project" value="TreeGrafter"/>
</dbReference>
<keyword evidence="4" id="KW-1185">Reference proteome</keyword>
<dbReference type="GO" id="GO:0006631">
    <property type="term" value="P:fatty acid metabolic process"/>
    <property type="evidence" value="ECO:0007669"/>
    <property type="project" value="UniProtKB-KW"/>
</dbReference>
<comment type="caution">
    <text evidence="3">The sequence shown here is derived from an EMBL/GenBank/DDBJ whole genome shotgun (WGS) entry which is preliminary data.</text>
</comment>
<protein>
    <submittedName>
        <fullName evidence="3">Uncharacterized protein</fullName>
    </submittedName>
</protein>
<accession>A0AAN7H1N6</accession>
<proteinExistence type="predicted"/>
<keyword evidence="2" id="KW-0443">Lipid metabolism</keyword>
<reference evidence="3" key="1">
    <citation type="journal article" date="2023" name="Mol. Phylogenet. Evol.">
        <title>Genome-scale phylogeny and comparative genomics of the fungal order Sordariales.</title>
        <authorList>
            <person name="Hensen N."/>
            <person name="Bonometti L."/>
            <person name="Westerberg I."/>
            <person name="Brannstrom I.O."/>
            <person name="Guillou S."/>
            <person name="Cros-Aarteil S."/>
            <person name="Calhoun S."/>
            <person name="Haridas S."/>
            <person name="Kuo A."/>
            <person name="Mondo S."/>
            <person name="Pangilinan J."/>
            <person name="Riley R."/>
            <person name="LaButti K."/>
            <person name="Andreopoulos B."/>
            <person name="Lipzen A."/>
            <person name="Chen C."/>
            <person name="Yan M."/>
            <person name="Daum C."/>
            <person name="Ng V."/>
            <person name="Clum A."/>
            <person name="Steindorff A."/>
            <person name="Ohm R.A."/>
            <person name="Martin F."/>
            <person name="Silar P."/>
            <person name="Natvig D.O."/>
            <person name="Lalanne C."/>
            <person name="Gautier V."/>
            <person name="Ament-Velasquez S.L."/>
            <person name="Kruys A."/>
            <person name="Hutchinson M.I."/>
            <person name="Powell A.J."/>
            <person name="Barry K."/>
            <person name="Miller A.N."/>
            <person name="Grigoriev I.V."/>
            <person name="Debuchy R."/>
            <person name="Gladieux P."/>
            <person name="Hiltunen Thoren M."/>
            <person name="Johannesson H."/>
        </authorList>
    </citation>
    <scope>NUCLEOTIDE SEQUENCE</scope>
    <source>
        <strain evidence="3">CBS 990.96</strain>
    </source>
</reference>
<dbReference type="PANTHER" id="PTHR43602:SF1">
    <property type="entry name" value="ENOYL-COA HYDRATASE DOMAIN-CONTAINING PROTEIN 3, MITOCHONDRIAL"/>
    <property type="match status" value="1"/>
</dbReference>
<evidence type="ECO:0000256" key="1">
    <source>
        <dbReference type="ARBA" id="ARBA00022832"/>
    </source>
</evidence>
<dbReference type="InterPro" id="IPR052377">
    <property type="entry name" value="Mitochondrial_ECH-domain"/>
</dbReference>
<dbReference type="SUPFAM" id="SSF52096">
    <property type="entry name" value="ClpP/crotonase"/>
    <property type="match status" value="1"/>
</dbReference>
<feature type="non-terminal residue" evidence="3">
    <location>
        <position position="1"/>
    </location>
</feature>
<reference evidence="3" key="2">
    <citation type="submission" date="2023-05" db="EMBL/GenBank/DDBJ databases">
        <authorList>
            <consortium name="Lawrence Berkeley National Laboratory"/>
            <person name="Steindorff A."/>
            <person name="Hensen N."/>
            <person name="Bonometti L."/>
            <person name="Westerberg I."/>
            <person name="Brannstrom I.O."/>
            <person name="Guillou S."/>
            <person name="Cros-Aarteil S."/>
            <person name="Calhoun S."/>
            <person name="Haridas S."/>
            <person name="Kuo A."/>
            <person name="Mondo S."/>
            <person name="Pangilinan J."/>
            <person name="Riley R."/>
            <person name="Labutti K."/>
            <person name="Andreopoulos B."/>
            <person name="Lipzen A."/>
            <person name="Chen C."/>
            <person name="Yanf M."/>
            <person name="Daum C."/>
            <person name="Ng V."/>
            <person name="Clum A."/>
            <person name="Ohm R."/>
            <person name="Martin F."/>
            <person name="Silar P."/>
            <person name="Natvig D."/>
            <person name="Lalanne C."/>
            <person name="Gautier V."/>
            <person name="Ament-Velasquez S.L."/>
            <person name="Kruys A."/>
            <person name="Hutchinson M.I."/>
            <person name="Powell A.J."/>
            <person name="Barry K."/>
            <person name="Miller A.N."/>
            <person name="Grigoriev I.V."/>
            <person name="Debuchy R."/>
            <person name="Gladieux P."/>
            <person name="Thoren M.H."/>
            <person name="Johannesson H."/>
        </authorList>
    </citation>
    <scope>NUCLEOTIDE SEQUENCE</scope>
    <source>
        <strain evidence="3">CBS 990.96</strain>
    </source>
</reference>
<feature type="non-terminal residue" evidence="3">
    <location>
        <position position="320"/>
    </location>
</feature>
<dbReference type="Proteomes" id="UP001301958">
    <property type="component" value="Unassembled WGS sequence"/>
</dbReference>
<evidence type="ECO:0000313" key="3">
    <source>
        <dbReference type="EMBL" id="KAK4226850.1"/>
    </source>
</evidence>
<evidence type="ECO:0000313" key="4">
    <source>
        <dbReference type="Proteomes" id="UP001301958"/>
    </source>
</evidence>
<dbReference type="AlphaFoldDB" id="A0AAN7H1N6"/>
<dbReference type="EMBL" id="MU865341">
    <property type="protein sequence ID" value="KAK4226850.1"/>
    <property type="molecule type" value="Genomic_DNA"/>
</dbReference>
<dbReference type="InterPro" id="IPR029045">
    <property type="entry name" value="ClpP/crotonase-like_dom_sf"/>
</dbReference>
<evidence type="ECO:0000256" key="2">
    <source>
        <dbReference type="ARBA" id="ARBA00023098"/>
    </source>
</evidence>
<sequence>LPKLPHGAAYMVIDNRKQGNALTLDVIRDLKRQLIEYNTSPLSGKRLFLPQFKPSILSLLEKSAEKWRRHGQEDDYTWLVSSKVWAKERHGLPNIIVLASGNNGNNFCSGHSIHEIRHEARLGPEGVRQIFTECGELMSMIRRSPVLIAARVKGNLHGAGVQLAAVTDMPISHRALYKSVLPGKTLGFPCTAPGVVLGRTILRSPREVMSALIDGEVKFGKHVAFSYGENATHEKWCADLDSYLVKKVKEVLQSRTQPMAMAKWAVYAQMGLRGQNHLDADGNEVEGCGGDGLEDALGFAARVMALHSQSEDAIEEMDAF</sequence>
<keyword evidence="1" id="KW-0276">Fatty acid metabolism</keyword>
<dbReference type="PANTHER" id="PTHR43602">
    <property type="match status" value="1"/>
</dbReference>
<organism evidence="3 4">
    <name type="scientific">Podospora fimiseda</name>
    <dbReference type="NCBI Taxonomy" id="252190"/>
    <lineage>
        <taxon>Eukaryota</taxon>
        <taxon>Fungi</taxon>
        <taxon>Dikarya</taxon>
        <taxon>Ascomycota</taxon>
        <taxon>Pezizomycotina</taxon>
        <taxon>Sordariomycetes</taxon>
        <taxon>Sordariomycetidae</taxon>
        <taxon>Sordariales</taxon>
        <taxon>Podosporaceae</taxon>
        <taxon>Podospora</taxon>
    </lineage>
</organism>
<gene>
    <name evidence="3" type="ORF">QBC38DRAFT_337472</name>
</gene>
<dbReference type="Gene3D" id="3.90.226.10">
    <property type="entry name" value="2-enoyl-CoA Hydratase, Chain A, domain 1"/>
    <property type="match status" value="1"/>
</dbReference>